<name>A0A165P2B6_9AGAM</name>
<proteinExistence type="inferred from homology"/>
<reference evidence="4 5" key="1">
    <citation type="journal article" date="2016" name="Mol. Biol. Evol.">
        <title>Comparative Genomics of Early-Diverging Mushroom-Forming Fungi Provides Insights into the Origins of Lignocellulose Decay Capabilities.</title>
        <authorList>
            <person name="Nagy L.G."/>
            <person name="Riley R."/>
            <person name="Tritt A."/>
            <person name="Adam C."/>
            <person name="Daum C."/>
            <person name="Floudas D."/>
            <person name="Sun H."/>
            <person name="Yadav J.S."/>
            <person name="Pangilinan J."/>
            <person name="Larsson K.H."/>
            <person name="Matsuura K."/>
            <person name="Barry K."/>
            <person name="Labutti K."/>
            <person name="Kuo R."/>
            <person name="Ohm R.A."/>
            <person name="Bhattacharya S.S."/>
            <person name="Shirouzu T."/>
            <person name="Yoshinaga Y."/>
            <person name="Martin F.M."/>
            <person name="Grigoriev I.V."/>
            <person name="Hibbett D.S."/>
        </authorList>
    </citation>
    <scope>NUCLEOTIDE SEQUENCE [LARGE SCALE GENOMIC DNA]</scope>
    <source>
        <strain evidence="4 5">HHB14362 ss-1</strain>
    </source>
</reference>
<keyword evidence="5" id="KW-1185">Reference proteome</keyword>
<dbReference type="GO" id="GO:0005730">
    <property type="term" value="C:nucleolus"/>
    <property type="evidence" value="ECO:0007669"/>
    <property type="project" value="TreeGrafter"/>
</dbReference>
<dbReference type="AlphaFoldDB" id="A0A165P2B6"/>
<dbReference type="GO" id="GO:0003677">
    <property type="term" value="F:DNA binding"/>
    <property type="evidence" value="ECO:0007669"/>
    <property type="project" value="TreeGrafter"/>
</dbReference>
<evidence type="ECO:0000313" key="5">
    <source>
        <dbReference type="Proteomes" id="UP000076761"/>
    </source>
</evidence>
<dbReference type="OrthoDB" id="6259853at2759"/>
<dbReference type="PANTHER" id="PTHR22691">
    <property type="entry name" value="YEAST SPT2-RELATED"/>
    <property type="match status" value="1"/>
</dbReference>
<feature type="compositionally biased region" description="Basic and acidic residues" evidence="3">
    <location>
        <begin position="27"/>
        <end position="91"/>
    </location>
</feature>
<feature type="compositionally biased region" description="Polar residues" evidence="3">
    <location>
        <begin position="1"/>
        <end position="25"/>
    </location>
</feature>
<dbReference type="GO" id="GO:0006334">
    <property type="term" value="P:nucleosome assembly"/>
    <property type="evidence" value="ECO:0007669"/>
    <property type="project" value="TreeGrafter"/>
</dbReference>
<feature type="region of interest" description="Disordered" evidence="3">
    <location>
        <begin position="1"/>
        <end position="193"/>
    </location>
</feature>
<dbReference type="InterPro" id="IPR013256">
    <property type="entry name" value="Chromatin_SPT2"/>
</dbReference>
<evidence type="ECO:0008006" key="6">
    <source>
        <dbReference type="Google" id="ProtNLM"/>
    </source>
</evidence>
<dbReference type="GO" id="GO:0042393">
    <property type="term" value="F:histone binding"/>
    <property type="evidence" value="ECO:0007669"/>
    <property type="project" value="TreeGrafter"/>
</dbReference>
<feature type="compositionally biased region" description="Basic and acidic residues" evidence="3">
    <location>
        <begin position="134"/>
        <end position="149"/>
    </location>
</feature>
<sequence>MSSFTALMALSASQTKENEQMVQNTLAERRKREEVKRKELERKERIEKEREAKIRLRKLEEQNREKERQERLEKERRAKEEELRRREEEQRMALMYGPKKSKLEYPATNPASRDELRRQRLPSPDESSGPSALTREEKRQRKMALEFRRSYGASKRSSHGSGYGKAGRVLPGGAIDMTTATPSSSGSGEGGIHQSVKARLAAIPNTLTKLNVNKRDTRTIDEILQDRAKERESKVLAGDQAREFNDWFGTSKKKEKASNGSATPLTGSNTPSQARSTSKSEMMYSLSAWVIDSPPDPYSIYSESASPGLFSDSGSAPALVKKSVPAKASPAPASLAKTNTAPATKSSAASKSSVTRPAPLDMKSLPSMRATAGGAKTPTSVVKATSSTKLSALSATTSRQVASSSTISKKRPRSPSYTPSPSPPPSNKKRAMSSGPMRGPSDLSSEIWKIFGKDRSSYMDREVYSDDEDMEVDASFLEREEARSARIAKKEDELALQEEMRREEEKRRKKKERDVRERASGRN</sequence>
<comment type="similarity">
    <text evidence="1">Belongs to the SPT2 family.</text>
</comment>
<dbReference type="InParanoid" id="A0A165P2B6"/>
<dbReference type="STRING" id="1314782.A0A165P2B6"/>
<gene>
    <name evidence="4" type="ORF">NEOLEDRAFT_1182508</name>
</gene>
<feature type="region of interest" description="Disordered" evidence="3">
    <location>
        <begin position="478"/>
        <end position="523"/>
    </location>
</feature>
<accession>A0A165P2B6</accession>
<evidence type="ECO:0000313" key="4">
    <source>
        <dbReference type="EMBL" id="KZT20426.1"/>
    </source>
</evidence>
<dbReference type="PANTHER" id="PTHR22691:SF8">
    <property type="entry name" value="PROTEIN SPT2 HOMOLOG"/>
    <property type="match status" value="1"/>
</dbReference>
<dbReference type="SMART" id="SM00784">
    <property type="entry name" value="SPT2"/>
    <property type="match status" value="1"/>
</dbReference>
<dbReference type="Pfam" id="PF08243">
    <property type="entry name" value="SPT2"/>
    <property type="match status" value="1"/>
</dbReference>
<dbReference type="Proteomes" id="UP000076761">
    <property type="component" value="Unassembled WGS sequence"/>
</dbReference>
<feature type="region of interest" description="Disordered" evidence="3">
    <location>
        <begin position="311"/>
        <end position="446"/>
    </location>
</feature>
<evidence type="ECO:0000256" key="1">
    <source>
        <dbReference type="ARBA" id="ARBA00006461"/>
    </source>
</evidence>
<organism evidence="4 5">
    <name type="scientific">Neolentinus lepideus HHB14362 ss-1</name>
    <dbReference type="NCBI Taxonomy" id="1314782"/>
    <lineage>
        <taxon>Eukaryota</taxon>
        <taxon>Fungi</taxon>
        <taxon>Dikarya</taxon>
        <taxon>Basidiomycota</taxon>
        <taxon>Agaricomycotina</taxon>
        <taxon>Agaricomycetes</taxon>
        <taxon>Gloeophyllales</taxon>
        <taxon>Gloeophyllaceae</taxon>
        <taxon>Neolentinus</taxon>
    </lineage>
</organism>
<feature type="compositionally biased region" description="Polar residues" evidence="3">
    <location>
        <begin position="258"/>
        <end position="279"/>
    </location>
</feature>
<feature type="compositionally biased region" description="Low complexity" evidence="3">
    <location>
        <begin position="320"/>
        <end position="353"/>
    </location>
</feature>
<protein>
    <recommendedName>
        <fullName evidence="6">SPT2-domain-containing protein</fullName>
    </recommendedName>
</protein>
<keyword evidence="2" id="KW-0175">Coiled coil</keyword>
<evidence type="ECO:0000256" key="2">
    <source>
        <dbReference type="ARBA" id="ARBA00023054"/>
    </source>
</evidence>
<dbReference type="EMBL" id="KV425620">
    <property type="protein sequence ID" value="KZT20426.1"/>
    <property type="molecule type" value="Genomic_DNA"/>
</dbReference>
<feature type="region of interest" description="Disordered" evidence="3">
    <location>
        <begin position="244"/>
        <end position="279"/>
    </location>
</feature>
<dbReference type="GO" id="GO:0006360">
    <property type="term" value="P:transcription by RNA polymerase I"/>
    <property type="evidence" value="ECO:0007669"/>
    <property type="project" value="TreeGrafter"/>
</dbReference>
<feature type="compositionally biased region" description="Low complexity" evidence="3">
    <location>
        <begin position="383"/>
        <end position="398"/>
    </location>
</feature>
<evidence type="ECO:0000256" key="3">
    <source>
        <dbReference type="SAM" id="MobiDB-lite"/>
    </source>
</evidence>